<keyword evidence="1 6" id="KW-0963">Cytoplasm</keyword>
<dbReference type="InterPro" id="IPR050210">
    <property type="entry name" value="tRNA_Adenine-N(6)_MTase"/>
</dbReference>
<evidence type="ECO:0000256" key="6">
    <source>
        <dbReference type="HAMAP-Rule" id="MF_01872"/>
    </source>
</evidence>
<dbReference type="Proteomes" id="UP000228740">
    <property type="component" value="Unassembled WGS sequence"/>
</dbReference>
<accession>A0A2M9CBL8</accession>
<dbReference type="InterPro" id="IPR022882">
    <property type="entry name" value="tRNA_adenine-N6_MeTrfase"/>
</dbReference>
<dbReference type="GO" id="GO:0003676">
    <property type="term" value="F:nucleic acid binding"/>
    <property type="evidence" value="ECO:0007669"/>
    <property type="project" value="InterPro"/>
</dbReference>
<comment type="subcellular location">
    <subcellularLocation>
        <location evidence="6">Cytoplasm</location>
    </subcellularLocation>
</comment>
<dbReference type="InterPro" id="IPR002052">
    <property type="entry name" value="DNA_methylase_N6_adenine_CS"/>
</dbReference>
<keyword evidence="3 6" id="KW-0808">Transferase</keyword>
<dbReference type="GO" id="GO:0008033">
    <property type="term" value="P:tRNA processing"/>
    <property type="evidence" value="ECO:0007669"/>
    <property type="project" value="UniProtKB-UniRule"/>
</dbReference>
<dbReference type="Pfam" id="PF05175">
    <property type="entry name" value="MTS"/>
    <property type="match status" value="1"/>
</dbReference>
<dbReference type="InterPro" id="IPR029063">
    <property type="entry name" value="SAM-dependent_MTases_sf"/>
</dbReference>
<keyword evidence="4 6" id="KW-0949">S-adenosyl-L-methionine</keyword>
<dbReference type="GO" id="GO:0005737">
    <property type="term" value="C:cytoplasm"/>
    <property type="evidence" value="ECO:0007669"/>
    <property type="project" value="UniProtKB-SubCell"/>
</dbReference>
<reference evidence="8 9" key="1">
    <citation type="submission" date="2017-11" db="EMBL/GenBank/DDBJ databases">
        <title>Genomic Encyclopedia of Archaeal and Bacterial Type Strains, Phase II (KMG-II): From Individual Species to Whole Genera.</title>
        <authorList>
            <person name="Goeker M."/>
        </authorList>
    </citation>
    <scope>NUCLEOTIDE SEQUENCE [LARGE SCALE GENOMIC DNA]</scope>
    <source>
        <strain evidence="8 9">DSM 27617</strain>
    </source>
</reference>
<sequence>MKPFKFKQFEIRQSQNVFRVGTDGVLLGALADANKASKVLEVGTGTGLISLMLAQRFSKAEFLGIDINKEAVELTKTNFENSPFKLRLNNILQDFKSFQTGDKFDLIVSNPPYFEASDSEKDKIARQTVELNFRQLISKAAELLSENGIISVIIPVEAGVDFIEIAKENRLFLIKRINIKGIETSPVKRLVLEFSSVEKDPAVLEFVIEKSPRKYSDQYLELTKDFHIFREK</sequence>
<dbReference type="GO" id="GO:0032259">
    <property type="term" value="P:methylation"/>
    <property type="evidence" value="ECO:0007669"/>
    <property type="project" value="UniProtKB-KW"/>
</dbReference>
<comment type="similarity">
    <text evidence="6">Belongs to the methyltransferase superfamily. tRNA (adenine-N(6)-)-methyltransferase family.</text>
</comment>
<evidence type="ECO:0000256" key="5">
    <source>
        <dbReference type="ARBA" id="ARBA00022694"/>
    </source>
</evidence>
<evidence type="ECO:0000313" key="8">
    <source>
        <dbReference type="EMBL" id="PJJ68229.1"/>
    </source>
</evidence>
<dbReference type="EMBL" id="PGFD01000001">
    <property type="protein sequence ID" value="PJJ68229.1"/>
    <property type="molecule type" value="Genomic_DNA"/>
</dbReference>
<keyword evidence="5 6" id="KW-0819">tRNA processing</keyword>
<evidence type="ECO:0000256" key="2">
    <source>
        <dbReference type="ARBA" id="ARBA00022603"/>
    </source>
</evidence>
<evidence type="ECO:0000259" key="7">
    <source>
        <dbReference type="Pfam" id="PF05175"/>
    </source>
</evidence>
<dbReference type="GO" id="GO:0016430">
    <property type="term" value="F:tRNA (adenine-N6)-methyltransferase activity"/>
    <property type="evidence" value="ECO:0007669"/>
    <property type="project" value="UniProtKB-UniRule"/>
</dbReference>
<dbReference type="AlphaFoldDB" id="A0A2M9CBL8"/>
<dbReference type="PANTHER" id="PTHR47739:SF1">
    <property type="entry name" value="TRNA1(VAL) (ADENINE(37)-N6)-METHYLTRANSFERASE"/>
    <property type="match status" value="1"/>
</dbReference>
<protein>
    <recommendedName>
        <fullName evidence="6">tRNA1(Val) (adenine(37)-N6)-methyltransferase</fullName>
        <ecNumber evidence="6">2.1.1.223</ecNumber>
    </recommendedName>
    <alternativeName>
        <fullName evidence="6">tRNA m6A37 methyltransferase</fullName>
    </alternativeName>
</protein>
<gene>
    <name evidence="8" type="ORF">CLV73_2265</name>
</gene>
<comment type="function">
    <text evidence="6">Specifically methylates the adenine in position 37 of tRNA(1)(Val) (anticodon cmo5UAC).</text>
</comment>
<dbReference type="InterPro" id="IPR007848">
    <property type="entry name" value="Small_mtfrase_dom"/>
</dbReference>
<proteinExistence type="inferred from homology"/>
<evidence type="ECO:0000313" key="9">
    <source>
        <dbReference type="Proteomes" id="UP000228740"/>
    </source>
</evidence>
<dbReference type="HAMAP" id="MF_01872">
    <property type="entry name" value="tRNA_methyltr_YfiC"/>
    <property type="match status" value="1"/>
</dbReference>
<dbReference type="PRINTS" id="PR00507">
    <property type="entry name" value="N12N6MTFRASE"/>
</dbReference>
<dbReference type="CDD" id="cd02440">
    <property type="entry name" value="AdoMet_MTases"/>
    <property type="match status" value="1"/>
</dbReference>
<comment type="caution">
    <text evidence="8">The sequence shown here is derived from an EMBL/GenBank/DDBJ whole genome shotgun (WGS) entry which is preliminary data.</text>
</comment>
<dbReference type="RefSeq" id="WP_100376863.1">
    <property type="nucleotide sequence ID" value="NZ_PGFD01000001.1"/>
</dbReference>
<keyword evidence="9" id="KW-1185">Reference proteome</keyword>
<comment type="catalytic activity">
    <reaction evidence="6">
        <text>adenosine(37) in tRNA1(Val) + S-adenosyl-L-methionine = N(6)-methyladenosine(37) in tRNA1(Val) + S-adenosyl-L-homocysteine + H(+)</text>
        <dbReference type="Rhea" id="RHEA:43160"/>
        <dbReference type="Rhea" id="RHEA-COMP:10369"/>
        <dbReference type="Rhea" id="RHEA-COMP:10370"/>
        <dbReference type="ChEBI" id="CHEBI:15378"/>
        <dbReference type="ChEBI" id="CHEBI:57856"/>
        <dbReference type="ChEBI" id="CHEBI:59789"/>
        <dbReference type="ChEBI" id="CHEBI:74411"/>
        <dbReference type="ChEBI" id="CHEBI:74449"/>
        <dbReference type="EC" id="2.1.1.223"/>
    </reaction>
</comment>
<dbReference type="EC" id="2.1.1.223" evidence="6"/>
<feature type="domain" description="Methyltransferase small" evidence="7">
    <location>
        <begin position="25"/>
        <end position="154"/>
    </location>
</feature>
<evidence type="ECO:0000256" key="1">
    <source>
        <dbReference type="ARBA" id="ARBA00022490"/>
    </source>
</evidence>
<dbReference type="PROSITE" id="PS00092">
    <property type="entry name" value="N6_MTASE"/>
    <property type="match status" value="1"/>
</dbReference>
<evidence type="ECO:0000256" key="4">
    <source>
        <dbReference type="ARBA" id="ARBA00022691"/>
    </source>
</evidence>
<name>A0A2M9CBL8_9FLAO</name>
<dbReference type="PANTHER" id="PTHR47739">
    <property type="entry name" value="TRNA1(VAL) (ADENINE(37)-N6)-METHYLTRANSFERASE"/>
    <property type="match status" value="1"/>
</dbReference>
<dbReference type="Gene3D" id="3.40.50.150">
    <property type="entry name" value="Vaccinia Virus protein VP39"/>
    <property type="match status" value="1"/>
</dbReference>
<dbReference type="SUPFAM" id="SSF53335">
    <property type="entry name" value="S-adenosyl-L-methionine-dependent methyltransferases"/>
    <property type="match status" value="1"/>
</dbReference>
<organism evidence="8 9">
    <name type="scientific">Chryseobacterium geocarposphaerae</name>
    <dbReference type="NCBI Taxonomy" id="1416776"/>
    <lineage>
        <taxon>Bacteria</taxon>
        <taxon>Pseudomonadati</taxon>
        <taxon>Bacteroidota</taxon>
        <taxon>Flavobacteriia</taxon>
        <taxon>Flavobacteriales</taxon>
        <taxon>Weeksellaceae</taxon>
        <taxon>Chryseobacterium group</taxon>
        <taxon>Chryseobacterium</taxon>
    </lineage>
</organism>
<keyword evidence="2 6" id="KW-0489">Methyltransferase</keyword>
<evidence type="ECO:0000256" key="3">
    <source>
        <dbReference type="ARBA" id="ARBA00022679"/>
    </source>
</evidence>